<dbReference type="RefSeq" id="WP_275118217.1">
    <property type="nucleotide sequence ID" value="NZ_JAOTPO010000005.1"/>
</dbReference>
<sequence length="223" mass="25794">MCGRFTLAADPSLLKERFDIVNDFDDQYSARYNIAPSQPILTVINDGEVNRAGFLRWGLIPSWAKDPKIGYKLINARAETLAEKASFKHAYKQRRCLVIADSFYEWKKVDKKKVPVRIKLKREDVFAMAGLWERWNSPDGNVIYSCTIVTTSPNWFMKDIHDRMPVILTKETERVWLHKQIEDPDVLDEMLQPFPPEEMEAYEVSTEVNSPKNDSPSLITPVV</sequence>
<name>A0ABT5VDR3_9BACI</name>
<dbReference type="PANTHER" id="PTHR13604:SF0">
    <property type="entry name" value="ABASIC SITE PROCESSING PROTEIN HMCES"/>
    <property type="match status" value="1"/>
</dbReference>
<dbReference type="SUPFAM" id="SSF143081">
    <property type="entry name" value="BB1717-like"/>
    <property type="match status" value="1"/>
</dbReference>
<keyword evidence="3" id="KW-0227">DNA damage</keyword>
<dbReference type="Proteomes" id="UP001148125">
    <property type="component" value="Unassembled WGS sequence"/>
</dbReference>
<evidence type="ECO:0000256" key="1">
    <source>
        <dbReference type="ARBA" id="ARBA00008136"/>
    </source>
</evidence>
<dbReference type="InterPro" id="IPR036590">
    <property type="entry name" value="SRAP-like"/>
</dbReference>
<protein>
    <recommendedName>
        <fullName evidence="8">Abasic site processing protein</fullName>
        <ecNumber evidence="8">3.4.-.-</ecNumber>
    </recommendedName>
</protein>
<proteinExistence type="inferred from homology"/>
<keyword evidence="4 8" id="KW-0378">Hydrolase</keyword>
<evidence type="ECO:0000256" key="2">
    <source>
        <dbReference type="ARBA" id="ARBA00022670"/>
    </source>
</evidence>
<evidence type="ECO:0000256" key="5">
    <source>
        <dbReference type="ARBA" id="ARBA00023124"/>
    </source>
</evidence>
<accession>A0ABT5VDR3</accession>
<dbReference type="EMBL" id="JAOTPO010000005">
    <property type="protein sequence ID" value="MDE5413599.1"/>
    <property type="molecule type" value="Genomic_DNA"/>
</dbReference>
<comment type="caution">
    <text evidence="9">The sequence shown here is derived from an EMBL/GenBank/DDBJ whole genome shotgun (WGS) entry which is preliminary data.</text>
</comment>
<keyword evidence="5" id="KW-0190">Covalent protein-DNA linkage</keyword>
<keyword evidence="2 8" id="KW-0645">Protease</keyword>
<evidence type="ECO:0000256" key="4">
    <source>
        <dbReference type="ARBA" id="ARBA00022801"/>
    </source>
</evidence>
<dbReference type="Gene3D" id="3.90.1680.10">
    <property type="entry name" value="SOS response associated peptidase-like"/>
    <property type="match status" value="1"/>
</dbReference>
<evidence type="ECO:0000313" key="10">
    <source>
        <dbReference type="Proteomes" id="UP001148125"/>
    </source>
</evidence>
<evidence type="ECO:0000256" key="6">
    <source>
        <dbReference type="ARBA" id="ARBA00023125"/>
    </source>
</evidence>
<organism evidence="9 10">
    <name type="scientific">Alkalihalobacterium chitinilyticum</name>
    <dbReference type="NCBI Taxonomy" id="2980103"/>
    <lineage>
        <taxon>Bacteria</taxon>
        <taxon>Bacillati</taxon>
        <taxon>Bacillota</taxon>
        <taxon>Bacilli</taxon>
        <taxon>Bacillales</taxon>
        <taxon>Bacillaceae</taxon>
        <taxon>Alkalihalobacterium</taxon>
    </lineage>
</organism>
<dbReference type="InterPro" id="IPR003738">
    <property type="entry name" value="SRAP"/>
</dbReference>
<reference evidence="9" key="1">
    <citation type="submission" date="2024-05" db="EMBL/GenBank/DDBJ databases">
        <title>Alkalihalobacillus sp. strain MEB203 novel alkaliphilic bacterium from Lonar Lake, India.</title>
        <authorList>
            <person name="Joshi A."/>
            <person name="Thite S."/>
            <person name="Mengade P."/>
        </authorList>
    </citation>
    <scope>NUCLEOTIDE SEQUENCE</scope>
    <source>
        <strain evidence="9">MEB 203</strain>
    </source>
</reference>
<dbReference type="Pfam" id="PF02586">
    <property type="entry name" value="SRAP"/>
    <property type="match status" value="1"/>
</dbReference>
<evidence type="ECO:0000256" key="8">
    <source>
        <dbReference type="RuleBase" id="RU364100"/>
    </source>
</evidence>
<dbReference type="EC" id="3.4.-.-" evidence="8"/>
<comment type="similarity">
    <text evidence="1 8">Belongs to the SOS response-associated peptidase family.</text>
</comment>
<keyword evidence="7" id="KW-0456">Lyase</keyword>
<keyword evidence="6" id="KW-0238">DNA-binding</keyword>
<evidence type="ECO:0000313" key="9">
    <source>
        <dbReference type="EMBL" id="MDE5413599.1"/>
    </source>
</evidence>
<dbReference type="PANTHER" id="PTHR13604">
    <property type="entry name" value="DC12-RELATED"/>
    <property type="match status" value="1"/>
</dbReference>
<evidence type="ECO:0000256" key="7">
    <source>
        <dbReference type="ARBA" id="ARBA00023239"/>
    </source>
</evidence>
<evidence type="ECO:0000256" key="3">
    <source>
        <dbReference type="ARBA" id="ARBA00022763"/>
    </source>
</evidence>
<gene>
    <name evidence="9" type="ORF">N7Z68_09380</name>
</gene>
<keyword evidence="10" id="KW-1185">Reference proteome</keyword>